<feature type="region of interest" description="Disordered" evidence="1">
    <location>
        <begin position="238"/>
        <end position="263"/>
    </location>
</feature>
<name>A0A3P6NA46_ANISI</name>
<keyword evidence="3" id="KW-1185">Reference proteome</keyword>
<dbReference type="AlphaFoldDB" id="A0A3P6NA46"/>
<dbReference type="EMBL" id="UYRR01001126">
    <property type="protein sequence ID" value="VDK18492.1"/>
    <property type="molecule type" value="Genomic_DNA"/>
</dbReference>
<evidence type="ECO:0000313" key="3">
    <source>
        <dbReference type="Proteomes" id="UP000267096"/>
    </source>
</evidence>
<dbReference type="Proteomes" id="UP000267096">
    <property type="component" value="Unassembled WGS sequence"/>
</dbReference>
<feature type="compositionally biased region" description="Polar residues" evidence="1">
    <location>
        <begin position="150"/>
        <end position="166"/>
    </location>
</feature>
<feature type="compositionally biased region" description="Polar residues" evidence="1">
    <location>
        <begin position="126"/>
        <end position="138"/>
    </location>
</feature>
<organism evidence="2 3">
    <name type="scientific">Anisakis simplex</name>
    <name type="common">Herring worm</name>
    <dbReference type="NCBI Taxonomy" id="6269"/>
    <lineage>
        <taxon>Eukaryota</taxon>
        <taxon>Metazoa</taxon>
        <taxon>Ecdysozoa</taxon>
        <taxon>Nematoda</taxon>
        <taxon>Chromadorea</taxon>
        <taxon>Rhabditida</taxon>
        <taxon>Spirurina</taxon>
        <taxon>Ascaridomorpha</taxon>
        <taxon>Ascaridoidea</taxon>
        <taxon>Anisakidae</taxon>
        <taxon>Anisakis</taxon>
        <taxon>Anisakis simplex complex</taxon>
    </lineage>
</organism>
<evidence type="ECO:0000313" key="2">
    <source>
        <dbReference type="EMBL" id="VDK18492.1"/>
    </source>
</evidence>
<gene>
    <name evidence="2" type="ORF">ASIM_LOCUS1178</name>
</gene>
<proteinExistence type="predicted"/>
<feature type="region of interest" description="Disordered" evidence="1">
    <location>
        <begin position="293"/>
        <end position="320"/>
    </location>
</feature>
<accession>A0A3P6NA46</accession>
<feature type="region of interest" description="Disordered" evidence="1">
    <location>
        <begin position="118"/>
        <end position="169"/>
    </location>
</feature>
<reference evidence="2 3" key="1">
    <citation type="submission" date="2018-11" db="EMBL/GenBank/DDBJ databases">
        <authorList>
            <consortium name="Pathogen Informatics"/>
        </authorList>
    </citation>
    <scope>NUCLEOTIDE SEQUENCE [LARGE SCALE GENOMIC DNA]</scope>
</reference>
<evidence type="ECO:0000256" key="1">
    <source>
        <dbReference type="SAM" id="MobiDB-lite"/>
    </source>
</evidence>
<feature type="compositionally biased region" description="Polar residues" evidence="1">
    <location>
        <begin position="296"/>
        <end position="315"/>
    </location>
</feature>
<protein>
    <submittedName>
        <fullName evidence="2">Uncharacterized protein</fullName>
    </submittedName>
</protein>
<sequence>MTDLVLGVGTTKVPQPYGVARKWTNSVASRKSYACGQRIDNNDDETIVEDVGNSKTATVRSVRHSMDSAITRPMNDVYANVGETYVMAETTTATTHEEEMAARALMGLSSASVATKMPTEIHQSPEKLTSSSSAQPVSVKNAVENEEISHSSSQTGNDTAGTQSLSLDVPHTGVPAVLKGTFNESSIEKITNEGDTHNESTLVATRSMREEMLNFLDASYGGHAKAPKSNRTLFSFKTPKKTNAGKSKVDIRRHSHHVATATTAQKDAVFEKRVTSTPYSEDQPHVCPRFAAHQARSLSPARTKQQKSAPSTPVSGSRMVRIGPGTRILHSPVVNVAKEDKSSPFRVPSIPSTTRRSQTTSVALQQIADYKSPVGNLSQFSVLRRCIVCD</sequence>